<dbReference type="GO" id="GO:0005634">
    <property type="term" value="C:nucleus"/>
    <property type="evidence" value="ECO:0007669"/>
    <property type="project" value="UniProtKB-SubCell"/>
</dbReference>
<keyword evidence="6" id="KW-0805">Transcription regulation</keyword>
<evidence type="ECO:0000256" key="9">
    <source>
        <dbReference type="PROSITE-ProRule" id="PRU00042"/>
    </source>
</evidence>
<evidence type="ECO:0000256" key="4">
    <source>
        <dbReference type="ARBA" id="ARBA00022771"/>
    </source>
</evidence>
<evidence type="ECO:0000256" key="8">
    <source>
        <dbReference type="ARBA" id="ARBA00023242"/>
    </source>
</evidence>
<dbReference type="GO" id="GO:0000981">
    <property type="term" value="F:DNA-binding transcription factor activity, RNA polymerase II-specific"/>
    <property type="evidence" value="ECO:0007669"/>
    <property type="project" value="TreeGrafter"/>
</dbReference>
<evidence type="ECO:0000313" key="12">
    <source>
        <dbReference type="EMBL" id="CAB3405185.1"/>
    </source>
</evidence>
<dbReference type="AlphaFoldDB" id="A0A8S1F3N7"/>
<feature type="domain" description="C2H2-type" evidence="11">
    <location>
        <begin position="440"/>
        <end position="467"/>
    </location>
</feature>
<dbReference type="FunFam" id="3.30.160.60:FF:000653">
    <property type="entry name" value="Zinc finger protein Pegasus"/>
    <property type="match status" value="1"/>
</dbReference>
<evidence type="ECO:0000256" key="1">
    <source>
        <dbReference type="ARBA" id="ARBA00004123"/>
    </source>
</evidence>
<feature type="region of interest" description="Disordered" evidence="10">
    <location>
        <begin position="22"/>
        <end position="41"/>
    </location>
</feature>
<feature type="domain" description="C2H2-type" evidence="11">
    <location>
        <begin position="255"/>
        <end position="277"/>
    </location>
</feature>
<keyword evidence="5" id="KW-0862">Zinc</keyword>
<dbReference type="FunFam" id="3.30.160.60:FF:000446">
    <property type="entry name" value="Zinc finger protein"/>
    <property type="match status" value="1"/>
</dbReference>
<feature type="compositionally biased region" description="Acidic residues" evidence="10">
    <location>
        <begin position="176"/>
        <end position="207"/>
    </location>
</feature>
<dbReference type="Gene3D" id="3.30.160.60">
    <property type="entry name" value="Classic Zinc Finger"/>
    <property type="match status" value="4"/>
</dbReference>
<keyword evidence="3" id="KW-0677">Repeat</keyword>
<evidence type="ECO:0000256" key="5">
    <source>
        <dbReference type="ARBA" id="ARBA00022833"/>
    </source>
</evidence>
<protein>
    <recommendedName>
        <fullName evidence="11">C2H2-type domain-containing protein</fullName>
    </recommendedName>
</protein>
<dbReference type="PANTHER" id="PTHR24394">
    <property type="entry name" value="ZINC FINGER PROTEIN"/>
    <property type="match status" value="1"/>
</dbReference>
<evidence type="ECO:0000256" key="3">
    <source>
        <dbReference type="ARBA" id="ARBA00022737"/>
    </source>
</evidence>
<evidence type="ECO:0000256" key="7">
    <source>
        <dbReference type="ARBA" id="ARBA00023163"/>
    </source>
</evidence>
<keyword evidence="2" id="KW-0479">Metal-binding</keyword>
<organism evidence="12 13">
    <name type="scientific">Caenorhabditis bovis</name>
    <dbReference type="NCBI Taxonomy" id="2654633"/>
    <lineage>
        <taxon>Eukaryota</taxon>
        <taxon>Metazoa</taxon>
        <taxon>Ecdysozoa</taxon>
        <taxon>Nematoda</taxon>
        <taxon>Chromadorea</taxon>
        <taxon>Rhabditida</taxon>
        <taxon>Rhabditina</taxon>
        <taxon>Rhabditomorpha</taxon>
        <taxon>Rhabditoidea</taxon>
        <taxon>Rhabditidae</taxon>
        <taxon>Peloderinae</taxon>
        <taxon>Caenorhabditis</taxon>
    </lineage>
</organism>
<reference evidence="12 13" key="1">
    <citation type="submission" date="2020-04" db="EMBL/GenBank/DDBJ databases">
        <authorList>
            <person name="Laetsch R D."/>
            <person name="Stevens L."/>
            <person name="Kumar S."/>
            <person name="Blaxter L. M."/>
        </authorList>
    </citation>
    <scope>NUCLEOTIDE SEQUENCE [LARGE SCALE GENOMIC DNA]</scope>
</reference>
<evidence type="ECO:0000259" key="11">
    <source>
        <dbReference type="PROSITE" id="PS50157"/>
    </source>
</evidence>
<dbReference type="FunFam" id="3.30.160.60:FF:000112">
    <property type="entry name" value="Mds1 and evi1 complex locus protein"/>
    <property type="match status" value="1"/>
</dbReference>
<feature type="domain" description="C2H2-type" evidence="11">
    <location>
        <begin position="227"/>
        <end position="254"/>
    </location>
</feature>
<comment type="caution">
    <text evidence="12">The sequence shown here is derived from an EMBL/GenBank/DDBJ whole genome shotgun (WGS) entry which is preliminary data.</text>
</comment>
<feature type="region of interest" description="Disordered" evidence="10">
    <location>
        <begin position="150"/>
        <end position="222"/>
    </location>
</feature>
<feature type="domain" description="C2H2-type" evidence="11">
    <location>
        <begin position="468"/>
        <end position="496"/>
    </location>
</feature>
<evidence type="ECO:0000313" key="13">
    <source>
        <dbReference type="Proteomes" id="UP000494206"/>
    </source>
</evidence>
<proteinExistence type="predicted"/>
<keyword evidence="7" id="KW-0804">Transcription</keyword>
<dbReference type="GO" id="GO:0008270">
    <property type="term" value="F:zinc ion binding"/>
    <property type="evidence" value="ECO:0007669"/>
    <property type="project" value="UniProtKB-KW"/>
</dbReference>
<dbReference type="GO" id="GO:0000122">
    <property type="term" value="P:negative regulation of transcription by RNA polymerase II"/>
    <property type="evidence" value="ECO:0007669"/>
    <property type="project" value="UniProtKB-ARBA"/>
</dbReference>
<keyword evidence="8" id="KW-0539">Nucleus</keyword>
<dbReference type="SMART" id="SM00355">
    <property type="entry name" value="ZnF_C2H2"/>
    <property type="match status" value="5"/>
</dbReference>
<accession>A0A8S1F3N7</accession>
<dbReference type="InterPro" id="IPR036236">
    <property type="entry name" value="Znf_C2H2_sf"/>
</dbReference>
<evidence type="ECO:0000256" key="2">
    <source>
        <dbReference type="ARBA" id="ARBA00022723"/>
    </source>
</evidence>
<evidence type="ECO:0000256" key="6">
    <source>
        <dbReference type="ARBA" id="ARBA00023015"/>
    </source>
</evidence>
<dbReference type="SUPFAM" id="SSF57667">
    <property type="entry name" value="beta-beta-alpha zinc fingers"/>
    <property type="match status" value="2"/>
</dbReference>
<dbReference type="OrthoDB" id="9368434at2759"/>
<sequence length="515" mass="56860">MLVLLPEIDVFVCASRLCIPEDEDDDEEEDNKKDDDDDDDDAMSIDCEFLHSVEVKTDETHGNSLNAVIAIPPGRLIGVIDKNTSNDPNALLILNLIKEAEDGELANICIRQHETKTFLQTSRTIKIGERLLLQRLSDEECDEEENLEIVKRVDKSPPPSSPSPPPPPPPPRQQEDVDEEELDADAAEDDDDDDGGEEEEEEEEEEVVRETGELAPGQIIPEGSQAHNCGVCPKSFSSASGLKQHSHIHCSLKPFRCHICSKSYTQFSNLCRHRRVHLDGWQCQTCHAQMPSHSALLKHRPICEMTAMYKPMLAAAAAAAAASVGANATTNTTAANTSPFPHPMAYWMQIAAQVPFNLFANPDLYAKMMCASPEADSTSSILASPPPPPSSSNLNPISANSFLAMLQRPFNYSTASFMTTPGKTTSSNGATASSNNKDRYTCKFCQKVFPRSANLTRHLRTHTGEQPYKCQYCERSFSISSNLQRHVRNIHNKPNTKLTPHRRHVPGATVPLLPL</sequence>
<dbReference type="InterPro" id="IPR013087">
    <property type="entry name" value="Znf_C2H2_type"/>
</dbReference>
<keyword evidence="13" id="KW-1185">Reference proteome</keyword>
<dbReference type="EMBL" id="CADEPM010000004">
    <property type="protein sequence ID" value="CAB3405185.1"/>
    <property type="molecule type" value="Genomic_DNA"/>
</dbReference>
<feature type="compositionally biased region" description="Pro residues" evidence="10">
    <location>
        <begin position="156"/>
        <end position="172"/>
    </location>
</feature>
<evidence type="ECO:0000256" key="10">
    <source>
        <dbReference type="SAM" id="MobiDB-lite"/>
    </source>
</evidence>
<dbReference type="PROSITE" id="PS00028">
    <property type="entry name" value="ZINC_FINGER_C2H2_1"/>
    <property type="match status" value="4"/>
</dbReference>
<gene>
    <name evidence="12" type="ORF">CBOVIS_LOCUS7412</name>
</gene>
<keyword evidence="4 9" id="KW-0863">Zinc-finger</keyword>
<comment type="subcellular location">
    <subcellularLocation>
        <location evidence="1">Nucleus</location>
    </subcellularLocation>
</comment>
<dbReference type="Pfam" id="PF00096">
    <property type="entry name" value="zf-C2H2"/>
    <property type="match status" value="4"/>
</dbReference>
<dbReference type="GO" id="GO:0003677">
    <property type="term" value="F:DNA binding"/>
    <property type="evidence" value="ECO:0007669"/>
    <property type="project" value="UniProtKB-KW"/>
</dbReference>
<dbReference type="PANTHER" id="PTHR24394:SF48">
    <property type="entry name" value="ZINC FINGER PROTEIN 771"/>
    <property type="match status" value="1"/>
</dbReference>
<dbReference type="Proteomes" id="UP000494206">
    <property type="component" value="Unassembled WGS sequence"/>
</dbReference>
<dbReference type="PROSITE" id="PS50157">
    <property type="entry name" value="ZINC_FINGER_C2H2_2"/>
    <property type="match status" value="4"/>
</dbReference>
<name>A0A8S1F3N7_9PELO</name>